<evidence type="ECO:0000313" key="1">
    <source>
        <dbReference type="EMBL" id="OMJ71206.1"/>
    </source>
</evidence>
<keyword evidence="2" id="KW-1185">Reference proteome</keyword>
<proteinExistence type="predicted"/>
<dbReference type="AlphaFoldDB" id="A0A1R2B382"/>
<comment type="caution">
    <text evidence="1">The sequence shown here is derived from an EMBL/GenBank/DDBJ whole genome shotgun (WGS) entry which is preliminary data.</text>
</comment>
<name>A0A1R2B382_9CILI</name>
<protein>
    <submittedName>
        <fullName evidence="1">Uncharacterized protein</fullName>
    </submittedName>
</protein>
<evidence type="ECO:0000313" key="2">
    <source>
        <dbReference type="Proteomes" id="UP000187209"/>
    </source>
</evidence>
<dbReference type="EMBL" id="MPUH01001013">
    <property type="protein sequence ID" value="OMJ71206.1"/>
    <property type="molecule type" value="Genomic_DNA"/>
</dbReference>
<accession>A0A1R2B382</accession>
<reference evidence="1 2" key="1">
    <citation type="submission" date="2016-11" db="EMBL/GenBank/DDBJ databases">
        <title>The macronuclear genome of Stentor coeruleus: a giant cell with tiny introns.</title>
        <authorList>
            <person name="Slabodnick M."/>
            <person name="Ruby J.G."/>
            <person name="Reiff S.B."/>
            <person name="Swart E.C."/>
            <person name="Gosai S."/>
            <person name="Prabakaran S."/>
            <person name="Witkowska E."/>
            <person name="Larue G.E."/>
            <person name="Fisher S."/>
            <person name="Freeman R.M."/>
            <person name="Gunawardena J."/>
            <person name="Chu W."/>
            <person name="Stover N.A."/>
            <person name="Gregory B.D."/>
            <person name="Nowacki M."/>
            <person name="Derisi J."/>
            <person name="Roy S.W."/>
            <person name="Marshall W.F."/>
            <person name="Sood P."/>
        </authorList>
    </citation>
    <scope>NUCLEOTIDE SEQUENCE [LARGE SCALE GENOMIC DNA]</scope>
    <source>
        <strain evidence="1">WM001</strain>
    </source>
</reference>
<sequence>MKPNTENIPKPDHHLSLILKHSQIKQSKSCQNSPKILVESALNEFPNFPSIKEENEVPSYSYSNLKSCSSAGKIKALKEIGLFSEFKSSKNQIILSGVDSKKLRRTTIHITDFMIECNKKNLLKSAGGVDLYLNKRRKFEKELILHDKNMKNFFEHSEKKPEFFLTPPISPTTLIRTPRSKDEYINYMTKVSNIDQIIEKCDKAIMLKPPKILAKSISSRNNNEKPKSEMNRMRLKFYQHFRQI</sequence>
<dbReference type="Proteomes" id="UP000187209">
    <property type="component" value="Unassembled WGS sequence"/>
</dbReference>
<gene>
    <name evidence="1" type="ORF">SteCoe_30649</name>
</gene>
<organism evidence="1 2">
    <name type="scientific">Stentor coeruleus</name>
    <dbReference type="NCBI Taxonomy" id="5963"/>
    <lineage>
        <taxon>Eukaryota</taxon>
        <taxon>Sar</taxon>
        <taxon>Alveolata</taxon>
        <taxon>Ciliophora</taxon>
        <taxon>Postciliodesmatophora</taxon>
        <taxon>Heterotrichea</taxon>
        <taxon>Heterotrichida</taxon>
        <taxon>Stentoridae</taxon>
        <taxon>Stentor</taxon>
    </lineage>
</organism>